<comment type="caution">
    <text evidence="2">The sequence shown here is derived from an EMBL/GenBank/DDBJ whole genome shotgun (WGS) entry which is preliminary data.</text>
</comment>
<accession>A0A066Z5H7</accession>
<evidence type="ECO:0000313" key="3">
    <source>
        <dbReference type="Proteomes" id="UP000027178"/>
    </source>
</evidence>
<dbReference type="SUPFAM" id="SSF56112">
    <property type="entry name" value="Protein kinase-like (PK-like)"/>
    <property type="match status" value="1"/>
</dbReference>
<reference evidence="2 3" key="1">
    <citation type="submission" date="2014-05" db="EMBL/GenBank/DDBJ databases">
        <title>Draft Genome Sequence of Kitasatospora cheerisanensis KCTC 2395.</title>
        <authorList>
            <person name="Nam D.H."/>
        </authorList>
    </citation>
    <scope>NUCLEOTIDE SEQUENCE [LARGE SCALE GENOMIC DNA]</scope>
    <source>
        <strain evidence="2 3">KCTC 2395</strain>
    </source>
</reference>
<evidence type="ECO:0000259" key="1">
    <source>
        <dbReference type="Pfam" id="PF01636"/>
    </source>
</evidence>
<feature type="domain" description="Aminoglycoside phosphotransferase" evidence="1">
    <location>
        <begin position="29"/>
        <end position="179"/>
    </location>
</feature>
<evidence type="ECO:0000313" key="2">
    <source>
        <dbReference type="EMBL" id="KDN85581.1"/>
    </source>
</evidence>
<dbReference type="InterPro" id="IPR011009">
    <property type="entry name" value="Kinase-like_dom_sf"/>
</dbReference>
<sequence>MQWLMAMEFPTVELLPVEQPVVVGRHAVTFWRHLPQPPRVVPAAYLADPLRALHQLPLPPFAVRPLDTVAAIRRSIAATAELPTRDLDFLSAHVSALEAALAQIRYVLAPGLLQGDPQHRNALHRHDAAVLCDWDTACFGPPELDLVTVEIHCRRFGYGRSHYEEFADRYGFDVTRWDGYPVLRDLRELRMVTTNAKRAPAGSETLAEVRRRIAGITEADVEMRWSIL</sequence>
<proteinExistence type="predicted"/>
<dbReference type="Pfam" id="PF01636">
    <property type="entry name" value="APH"/>
    <property type="match status" value="1"/>
</dbReference>
<organism evidence="2 3">
    <name type="scientific">Kitasatospora cheerisanensis KCTC 2395</name>
    <dbReference type="NCBI Taxonomy" id="1348663"/>
    <lineage>
        <taxon>Bacteria</taxon>
        <taxon>Bacillati</taxon>
        <taxon>Actinomycetota</taxon>
        <taxon>Actinomycetes</taxon>
        <taxon>Kitasatosporales</taxon>
        <taxon>Streptomycetaceae</taxon>
        <taxon>Kitasatospora</taxon>
    </lineage>
</organism>
<gene>
    <name evidence="2" type="ORF">KCH_25980</name>
</gene>
<dbReference type="InterPro" id="IPR002575">
    <property type="entry name" value="Aminoglycoside_PTrfase"/>
</dbReference>
<dbReference type="Gene3D" id="3.90.1200.10">
    <property type="match status" value="1"/>
</dbReference>
<dbReference type="AlphaFoldDB" id="A0A066Z5H7"/>
<name>A0A066Z5H7_9ACTN</name>
<dbReference type="HOGENOM" id="CLU_056518_0_0_11"/>
<dbReference type="EMBL" id="JNBY01000081">
    <property type="protein sequence ID" value="KDN85581.1"/>
    <property type="molecule type" value="Genomic_DNA"/>
</dbReference>
<keyword evidence="3" id="KW-1185">Reference proteome</keyword>
<protein>
    <recommendedName>
        <fullName evidence="1">Aminoglycoside phosphotransferase domain-containing protein</fullName>
    </recommendedName>
</protein>
<dbReference type="Proteomes" id="UP000027178">
    <property type="component" value="Unassembled WGS sequence"/>
</dbReference>
<dbReference type="eggNOG" id="COG2334">
    <property type="taxonomic scope" value="Bacteria"/>
</dbReference>
<dbReference type="OrthoDB" id="3723194at2"/>